<evidence type="ECO:0000256" key="1">
    <source>
        <dbReference type="SAM" id="MobiDB-lite"/>
    </source>
</evidence>
<dbReference type="EMBL" id="JAGMUV010000032">
    <property type="protein sequence ID" value="KAH7114664.1"/>
    <property type="molecule type" value="Genomic_DNA"/>
</dbReference>
<name>A0A9P9ICF3_9HYPO</name>
<protein>
    <submittedName>
        <fullName evidence="2">Uncharacterized protein</fullName>
    </submittedName>
</protein>
<sequence>MGQLCGRESGQDPAPNARVSLPDFTSKAPHDKGKERQPQGIAHQSSIRIVTQDDHAPQYESIASVDALLQIIRQADCLKLCGIPGAFNILKERHFDIWIDSNYQLNSDTRNAIQLIALICLQLGKATDCNMTFYFTSYPNTKSKNLSDNSRNCLKSLRDLWGTDSWKGAVQLVAGASILETELGIQKWLNNEENFTKGETEDEKHVKLLGHVREKMLPYWHGWHQRDLNAESLIRYHGSAIFAAQKQPKSLNSIRFIYERSMGYYIRLMKQSTADPSKDVYPITNLFLLGSIMQPTEIASIKKFQESEGYEMAKEAKKLLRKQNQQQQAEVVKGQGTQFQIASVLMTKHLSQTAVSGYIEIDNFATKENDINDLTSLDESEVLKSLLSPKAIFKILNSHNPLVDSLDFITKKELHSNIPLLGNNSIITVPTVKQLKDALHIEDLSALPRADDSDDEGYKGPIQTPAPVSVTIKAAPE</sequence>
<dbReference type="AlphaFoldDB" id="A0A9P9ICF3"/>
<evidence type="ECO:0000313" key="2">
    <source>
        <dbReference type="EMBL" id="KAH7114664.1"/>
    </source>
</evidence>
<dbReference type="Proteomes" id="UP000738349">
    <property type="component" value="Unassembled WGS sequence"/>
</dbReference>
<keyword evidence="3" id="KW-1185">Reference proteome</keyword>
<feature type="region of interest" description="Disordered" evidence="1">
    <location>
        <begin position="1"/>
        <end position="44"/>
    </location>
</feature>
<accession>A0A9P9ICF3</accession>
<gene>
    <name evidence="2" type="ORF">EDB81DRAFT_953266</name>
</gene>
<proteinExistence type="predicted"/>
<evidence type="ECO:0000313" key="3">
    <source>
        <dbReference type="Proteomes" id="UP000738349"/>
    </source>
</evidence>
<dbReference type="OrthoDB" id="4818194at2759"/>
<organism evidence="2 3">
    <name type="scientific">Dactylonectria macrodidyma</name>
    <dbReference type="NCBI Taxonomy" id="307937"/>
    <lineage>
        <taxon>Eukaryota</taxon>
        <taxon>Fungi</taxon>
        <taxon>Dikarya</taxon>
        <taxon>Ascomycota</taxon>
        <taxon>Pezizomycotina</taxon>
        <taxon>Sordariomycetes</taxon>
        <taxon>Hypocreomycetidae</taxon>
        <taxon>Hypocreales</taxon>
        <taxon>Nectriaceae</taxon>
        <taxon>Dactylonectria</taxon>
    </lineage>
</organism>
<comment type="caution">
    <text evidence="2">The sequence shown here is derived from an EMBL/GenBank/DDBJ whole genome shotgun (WGS) entry which is preliminary data.</text>
</comment>
<reference evidence="2" key="1">
    <citation type="journal article" date="2021" name="Nat. Commun.">
        <title>Genetic determinants of endophytism in the Arabidopsis root mycobiome.</title>
        <authorList>
            <person name="Mesny F."/>
            <person name="Miyauchi S."/>
            <person name="Thiergart T."/>
            <person name="Pickel B."/>
            <person name="Atanasova L."/>
            <person name="Karlsson M."/>
            <person name="Huettel B."/>
            <person name="Barry K.W."/>
            <person name="Haridas S."/>
            <person name="Chen C."/>
            <person name="Bauer D."/>
            <person name="Andreopoulos W."/>
            <person name="Pangilinan J."/>
            <person name="LaButti K."/>
            <person name="Riley R."/>
            <person name="Lipzen A."/>
            <person name="Clum A."/>
            <person name="Drula E."/>
            <person name="Henrissat B."/>
            <person name="Kohler A."/>
            <person name="Grigoriev I.V."/>
            <person name="Martin F.M."/>
            <person name="Hacquard S."/>
        </authorList>
    </citation>
    <scope>NUCLEOTIDE SEQUENCE</scope>
    <source>
        <strain evidence="2">MPI-CAGE-AT-0147</strain>
    </source>
</reference>
<feature type="compositionally biased region" description="Basic and acidic residues" evidence="1">
    <location>
        <begin position="28"/>
        <end position="37"/>
    </location>
</feature>
<feature type="region of interest" description="Disordered" evidence="1">
    <location>
        <begin position="448"/>
        <end position="477"/>
    </location>
</feature>